<evidence type="ECO:0000313" key="1">
    <source>
        <dbReference type="EMBL" id="SIR32925.1"/>
    </source>
</evidence>
<protein>
    <submittedName>
        <fullName evidence="1">Putative transposase</fullName>
    </submittedName>
</protein>
<sequence length="53" mass="5869">MVNLKASLGNLAIDGVDHLAAIIRNRLKRIQYRPDVIPEFLAQTGLSLETEPP</sequence>
<name>A0A1N7A1F9_9ACTN</name>
<dbReference type="AlphaFoldDB" id="A0A1N7A1F9"/>
<reference evidence="1 2" key="1">
    <citation type="submission" date="2017-01" db="EMBL/GenBank/DDBJ databases">
        <authorList>
            <person name="Mah S.A."/>
            <person name="Swanson W.J."/>
            <person name="Moy G.W."/>
            <person name="Vacquier V.D."/>
        </authorList>
    </citation>
    <scope>NUCLEOTIDE SEQUENCE [LARGE SCALE GENOMIC DNA]</scope>
    <source>
        <strain evidence="1 2">DSM 45758</strain>
    </source>
</reference>
<organism evidence="1 2">
    <name type="scientific">Micromonospora avicenniae</name>
    <dbReference type="NCBI Taxonomy" id="1198245"/>
    <lineage>
        <taxon>Bacteria</taxon>
        <taxon>Bacillati</taxon>
        <taxon>Actinomycetota</taxon>
        <taxon>Actinomycetes</taxon>
        <taxon>Micromonosporales</taxon>
        <taxon>Micromonosporaceae</taxon>
        <taxon>Micromonospora</taxon>
    </lineage>
</organism>
<proteinExistence type="predicted"/>
<evidence type="ECO:0000313" key="2">
    <source>
        <dbReference type="Proteomes" id="UP000186004"/>
    </source>
</evidence>
<dbReference type="EMBL" id="FTNF01000008">
    <property type="protein sequence ID" value="SIR32925.1"/>
    <property type="molecule type" value="Genomic_DNA"/>
</dbReference>
<dbReference type="Proteomes" id="UP000186004">
    <property type="component" value="Unassembled WGS sequence"/>
</dbReference>
<accession>A0A1N7A1F9</accession>
<dbReference type="STRING" id="1198245.SAMN05444858_108208"/>
<dbReference type="RefSeq" id="WP_245828262.1">
    <property type="nucleotide sequence ID" value="NZ_FTNF01000008.1"/>
</dbReference>
<gene>
    <name evidence="1" type="ORF">SAMN05444858_108208</name>
</gene>
<keyword evidence="2" id="KW-1185">Reference proteome</keyword>